<accession>A0A1H3VSS7</accession>
<dbReference type="Pfam" id="PF11102">
    <property type="entry name" value="YjbF"/>
    <property type="match status" value="1"/>
</dbReference>
<dbReference type="InterPro" id="IPR023373">
    <property type="entry name" value="YmcC_sf"/>
</dbReference>
<gene>
    <name evidence="1" type="ORF">SAMN02982996_00171</name>
</gene>
<dbReference type="PROSITE" id="PS51257">
    <property type="entry name" value="PROKAR_LIPOPROTEIN"/>
    <property type="match status" value="1"/>
</dbReference>
<evidence type="ECO:0000313" key="1">
    <source>
        <dbReference type="EMBL" id="SDZ77837.1"/>
    </source>
</evidence>
<sequence>MIKILSGSRTRELIAIPVLSLMLMGCSQQFALLGETMKLAIWGQEDTDLTPQQVAKVPYASAYIKVGEAPRAFMVLGFVENGVLKWVAADKNMVATRDGRVVKTQGFGEDIQHVANQEQDPLHLGLLKAGTPMRWHTEVSWSQVMRGSYELQSSFENRGREPLVILGRTYQTVRFDELVTVPALNKRYTNQYWLNANTGQVMQSRQYMGPDMALVQFTALKSYAQSL</sequence>
<protein>
    <submittedName>
        <fullName evidence="1">Group 4 capsule polysaccharide lipoprotein gfcB, YjbF</fullName>
    </submittedName>
</protein>
<proteinExistence type="predicted"/>
<dbReference type="STRING" id="71657.SAMN02982996_00171"/>
<dbReference type="SUPFAM" id="SSF159270">
    <property type="entry name" value="YmcC-like"/>
    <property type="match status" value="1"/>
</dbReference>
<dbReference type="Gene3D" id="2.40.360.10">
    <property type="entry name" value="YmcC-like"/>
    <property type="match status" value="1"/>
</dbReference>
<dbReference type="eggNOG" id="ENOG502ZAMG">
    <property type="taxonomic scope" value="Bacteria"/>
</dbReference>
<dbReference type="RefSeq" id="WP_026743139.1">
    <property type="nucleotide sequence ID" value="NZ_FNQS01000001.1"/>
</dbReference>
<dbReference type="AlphaFoldDB" id="A0A1H3VSS7"/>
<name>A0A1H3VSS7_9GAMM</name>
<reference evidence="1 2" key="1">
    <citation type="submission" date="2016-10" db="EMBL/GenBank/DDBJ databases">
        <authorList>
            <person name="de Groot N.N."/>
        </authorList>
    </citation>
    <scope>NUCLEOTIDE SEQUENCE [LARGE SCALE GENOMIC DNA]</scope>
    <source>
        <strain evidence="1 2">ATCC 29281</strain>
    </source>
</reference>
<organism evidence="1 2">
    <name type="scientific">Lonsdalea quercina</name>
    <dbReference type="NCBI Taxonomy" id="71657"/>
    <lineage>
        <taxon>Bacteria</taxon>
        <taxon>Pseudomonadati</taxon>
        <taxon>Pseudomonadota</taxon>
        <taxon>Gammaproteobacteria</taxon>
        <taxon>Enterobacterales</taxon>
        <taxon>Pectobacteriaceae</taxon>
        <taxon>Lonsdalea</taxon>
    </lineage>
</organism>
<dbReference type="InterPro" id="IPR021308">
    <property type="entry name" value="GfcB"/>
</dbReference>
<dbReference type="Proteomes" id="UP000187280">
    <property type="component" value="Unassembled WGS sequence"/>
</dbReference>
<dbReference type="GeneID" id="97763117"/>
<keyword evidence="1" id="KW-0449">Lipoprotein</keyword>
<evidence type="ECO:0000313" key="2">
    <source>
        <dbReference type="Proteomes" id="UP000187280"/>
    </source>
</evidence>
<dbReference type="EMBL" id="FNQS01000001">
    <property type="protein sequence ID" value="SDZ77837.1"/>
    <property type="molecule type" value="Genomic_DNA"/>
</dbReference>
<keyword evidence="2" id="KW-1185">Reference proteome</keyword>